<name>A0AAN6N3Y4_9PEZI</name>
<dbReference type="InterPro" id="IPR000408">
    <property type="entry name" value="Reg_chr_condens"/>
</dbReference>
<dbReference type="PRINTS" id="PR00633">
    <property type="entry name" value="RCCNDNSATION"/>
</dbReference>
<reference evidence="6" key="1">
    <citation type="journal article" date="2023" name="Mol. Phylogenet. Evol.">
        <title>Genome-scale phylogeny and comparative genomics of the fungal order Sordariales.</title>
        <authorList>
            <person name="Hensen N."/>
            <person name="Bonometti L."/>
            <person name="Westerberg I."/>
            <person name="Brannstrom I.O."/>
            <person name="Guillou S."/>
            <person name="Cros-Aarteil S."/>
            <person name="Calhoun S."/>
            <person name="Haridas S."/>
            <person name="Kuo A."/>
            <person name="Mondo S."/>
            <person name="Pangilinan J."/>
            <person name="Riley R."/>
            <person name="LaButti K."/>
            <person name="Andreopoulos B."/>
            <person name="Lipzen A."/>
            <person name="Chen C."/>
            <person name="Yan M."/>
            <person name="Daum C."/>
            <person name="Ng V."/>
            <person name="Clum A."/>
            <person name="Steindorff A."/>
            <person name="Ohm R.A."/>
            <person name="Martin F."/>
            <person name="Silar P."/>
            <person name="Natvig D.O."/>
            <person name="Lalanne C."/>
            <person name="Gautier V."/>
            <person name="Ament-Velasquez S.L."/>
            <person name="Kruys A."/>
            <person name="Hutchinson M.I."/>
            <person name="Powell A.J."/>
            <person name="Barry K."/>
            <person name="Miller A.N."/>
            <person name="Grigoriev I.V."/>
            <person name="Debuchy R."/>
            <person name="Gladieux P."/>
            <person name="Hiltunen Thoren M."/>
            <person name="Johannesson H."/>
        </authorList>
    </citation>
    <scope>NUCLEOTIDE SEQUENCE [LARGE SCALE GENOMIC DNA]</scope>
    <source>
        <strain evidence="6">CBS 340.73</strain>
    </source>
</reference>
<dbReference type="PANTHER" id="PTHR22870:SF466">
    <property type="entry name" value="ANKYRIN REPEAT-CONTAINING PROTEIN"/>
    <property type="match status" value="1"/>
</dbReference>
<dbReference type="Gene3D" id="2.130.10.30">
    <property type="entry name" value="Regulator of chromosome condensation 1/beta-lactamase-inhibitor protein II"/>
    <property type="match status" value="2"/>
</dbReference>
<dbReference type="PANTHER" id="PTHR22870">
    <property type="entry name" value="REGULATOR OF CHROMOSOME CONDENSATION"/>
    <property type="match status" value="1"/>
</dbReference>
<dbReference type="SUPFAM" id="SSF50985">
    <property type="entry name" value="RCC1/BLIP-II"/>
    <property type="match status" value="1"/>
</dbReference>
<evidence type="ECO:0000256" key="2">
    <source>
        <dbReference type="PROSITE-ProRule" id="PRU00235"/>
    </source>
</evidence>
<dbReference type="Proteomes" id="UP001303473">
    <property type="component" value="Unassembled WGS sequence"/>
</dbReference>
<dbReference type="AlphaFoldDB" id="A0AAN6N3Y4"/>
<evidence type="ECO:0000313" key="5">
    <source>
        <dbReference type="EMBL" id="KAK3938370.1"/>
    </source>
</evidence>
<organism evidence="5 6">
    <name type="scientific">Diplogelasinospora grovesii</name>
    <dbReference type="NCBI Taxonomy" id="303347"/>
    <lineage>
        <taxon>Eukaryota</taxon>
        <taxon>Fungi</taxon>
        <taxon>Dikarya</taxon>
        <taxon>Ascomycota</taxon>
        <taxon>Pezizomycotina</taxon>
        <taxon>Sordariomycetes</taxon>
        <taxon>Sordariomycetidae</taxon>
        <taxon>Sordariales</taxon>
        <taxon>Diplogelasinosporaceae</taxon>
        <taxon>Diplogelasinospora</taxon>
    </lineage>
</organism>
<accession>A0AAN6N3Y4</accession>
<evidence type="ECO:0000256" key="1">
    <source>
        <dbReference type="ARBA" id="ARBA00022737"/>
    </source>
</evidence>
<protein>
    <submittedName>
        <fullName evidence="5">Regulator of chromosome condensation 1/beta-lactamase-inhibitor protein II</fullName>
    </submittedName>
</protein>
<feature type="repeat" description="RCC1" evidence="2">
    <location>
        <begin position="186"/>
        <end position="242"/>
    </location>
</feature>
<dbReference type="InterPro" id="IPR009091">
    <property type="entry name" value="RCC1/BLIP-II"/>
</dbReference>
<dbReference type="EMBL" id="MU853831">
    <property type="protein sequence ID" value="KAK3938370.1"/>
    <property type="molecule type" value="Genomic_DNA"/>
</dbReference>
<keyword evidence="1" id="KW-0677">Repeat</keyword>
<feature type="repeat" description="RCC1" evidence="2">
    <location>
        <begin position="285"/>
        <end position="322"/>
    </location>
</feature>
<feature type="region of interest" description="Disordered" evidence="3">
    <location>
        <begin position="343"/>
        <end position="367"/>
    </location>
</feature>
<feature type="repeat" description="RCC1" evidence="2">
    <location>
        <begin position="131"/>
        <end position="185"/>
    </location>
</feature>
<dbReference type="PROSITE" id="PS50012">
    <property type="entry name" value="RCC1_3"/>
    <property type="match status" value="4"/>
</dbReference>
<evidence type="ECO:0000256" key="3">
    <source>
        <dbReference type="SAM" id="MobiDB-lite"/>
    </source>
</evidence>
<feature type="repeat" description="RCC1" evidence="2">
    <location>
        <begin position="3"/>
        <end position="58"/>
    </location>
</feature>
<dbReference type="InterPro" id="IPR058923">
    <property type="entry name" value="RCC1-like_dom"/>
</dbReference>
<sequence>MTTVLFALGSNGSGQLGIGHKEDVSVPKQVLLPEESASSLSDVRIAAGGNHTLLLTGAGELYWSGDASTGACGRTTPDQESAEPQFHPVDLVTLEQQQQQQQQQQPVKVGLVAATWEASVITTLDPRGKNTKVYTFGVGLKGELGLGEFIIRTSTPTLIQNFPPEGTAIVDLSACMGHTAAVLDNGEVWGWGTGRKGQLGTLNTLPTDTGVISTPHKILDASVVKVTRAVCGREFTCLFGPPETGEVVVLGSDKWGIKSNAPGRVPGYKDVGASWGSVFVLMEDGRVLSWGRNDHGQLAPSHLPKIKRIAVGSEHALALSEEEDGDSATVTAWGWGEHGNCGPMAAADDKSNRNPESNTNNAGGGHQNIIASSKYIPPGSEFAAIGAGCATSWVVIEIPS</sequence>
<dbReference type="InterPro" id="IPR051210">
    <property type="entry name" value="Ub_ligase/GEF_domain"/>
</dbReference>
<dbReference type="Pfam" id="PF25390">
    <property type="entry name" value="WD40_RLD"/>
    <property type="match status" value="1"/>
</dbReference>
<evidence type="ECO:0000313" key="6">
    <source>
        <dbReference type="Proteomes" id="UP001303473"/>
    </source>
</evidence>
<dbReference type="PROSITE" id="PS00626">
    <property type="entry name" value="RCC1_2"/>
    <property type="match status" value="1"/>
</dbReference>
<evidence type="ECO:0000259" key="4">
    <source>
        <dbReference type="Pfam" id="PF25390"/>
    </source>
</evidence>
<gene>
    <name evidence="5" type="ORF">QBC46DRAFT_167662</name>
</gene>
<comment type="caution">
    <text evidence="5">The sequence shown here is derived from an EMBL/GenBank/DDBJ whole genome shotgun (WGS) entry which is preliminary data.</text>
</comment>
<keyword evidence="6" id="KW-1185">Reference proteome</keyword>
<proteinExistence type="predicted"/>
<feature type="domain" description="RCC1-like" evidence="4">
    <location>
        <begin position="5"/>
        <end position="357"/>
    </location>
</feature>